<organism evidence="1 2">
    <name type="scientific">Phaseolus angularis</name>
    <name type="common">Azuki bean</name>
    <name type="synonym">Vigna angularis</name>
    <dbReference type="NCBI Taxonomy" id="3914"/>
    <lineage>
        <taxon>Eukaryota</taxon>
        <taxon>Viridiplantae</taxon>
        <taxon>Streptophyta</taxon>
        <taxon>Embryophyta</taxon>
        <taxon>Tracheophyta</taxon>
        <taxon>Spermatophyta</taxon>
        <taxon>Magnoliopsida</taxon>
        <taxon>eudicotyledons</taxon>
        <taxon>Gunneridae</taxon>
        <taxon>Pentapetalae</taxon>
        <taxon>rosids</taxon>
        <taxon>fabids</taxon>
        <taxon>Fabales</taxon>
        <taxon>Fabaceae</taxon>
        <taxon>Papilionoideae</taxon>
        <taxon>50 kb inversion clade</taxon>
        <taxon>NPAAA clade</taxon>
        <taxon>indigoferoid/millettioid clade</taxon>
        <taxon>Phaseoleae</taxon>
        <taxon>Vigna</taxon>
    </lineage>
</organism>
<gene>
    <name evidence="1" type="ORF">LR48_Vigan08g089600</name>
</gene>
<proteinExistence type="predicted"/>
<reference evidence="2" key="1">
    <citation type="journal article" date="2015" name="Proc. Natl. Acad. Sci. U.S.A.">
        <title>Genome sequencing of adzuki bean (Vigna angularis) provides insight into high starch and low fat accumulation and domestication.</title>
        <authorList>
            <person name="Yang K."/>
            <person name="Tian Z."/>
            <person name="Chen C."/>
            <person name="Luo L."/>
            <person name="Zhao B."/>
            <person name="Wang Z."/>
            <person name="Yu L."/>
            <person name="Li Y."/>
            <person name="Sun Y."/>
            <person name="Li W."/>
            <person name="Chen Y."/>
            <person name="Li Y."/>
            <person name="Zhang Y."/>
            <person name="Ai D."/>
            <person name="Zhao J."/>
            <person name="Shang C."/>
            <person name="Ma Y."/>
            <person name="Wu B."/>
            <person name="Wang M."/>
            <person name="Gao L."/>
            <person name="Sun D."/>
            <person name="Zhang P."/>
            <person name="Guo F."/>
            <person name="Wang W."/>
            <person name="Li Y."/>
            <person name="Wang J."/>
            <person name="Varshney R.K."/>
            <person name="Wang J."/>
            <person name="Ling H.Q."/>
            <person name="Wan P."/>
        </authorList>
    </citation>
    <scope>NUCLEOTIDE SEQUENCE</scope>
    <source>
        <strain evidence="2">cv. Jingnong 6</strain>
    </source>
</reference>
<name>A0A0L9V5X0_PHAAN</name>
<dbReference type="AlphaFoldDB" id="A0A0L9V5X0"/>
<dbReference type="EMBL" id="CM003378">
    <property type="protein sequence ID" value="KOM50069.1"/>
    <property type="molecule type" value="Genomic_DNA"/>
</dbReference>
<dbReference type="Proteomes" id="UP000053144">
    <property type="component" value="Chromosome 8"/>
</dbReference>
<protein>
    <submittedName>
        <fullName evidence="1">Uncharacterized protein</fullName>
    </submittedName>
</protein>
<sequence>MLTQGLKGFNKILDFRSFLKNPKCSKADLMIIYGIVNEIKIHWPSLICDTMMTAKSYTHYPLPYALLISRICKYKGVDVLTEAFQSTHPDNKICGSGLRQMGFILQGNTYIHRTGVGN</sequence>
<accession>A0A0L9V5X0</accession>
<evidence type="ECO:0000313" key="2">
    <source>
        <dbReference type="Proteomes" id="UP000053144"/>
    </source>
</evidence>
<dbReference type="Gramene" id="KOM50069">
    <property type="protein sequence ID" value="KOM50069"/>
    <property type="gene ID" value="LR48_Vigan08g089600"/>
</dbReference>
<evidence type="ECO:0000313" key="1">
    <source>
        <dbReference type="EMBL" id="KOM50069.1"/>
    </source>
</evidence>